<evidence type="ECO:0000256" key="1">
    <source>
        <dbReference type="ARBA" id="ARBA00006484"/>
    </source>
</evidence>
<dbReference type="AlphaFoldDB" id="A0A919GJY3"/>
<feature type="domain" description="Ketoreductase" evidence="5">
    <location>
        <begin position="32"/>
        <end position="209"/>
    </location>
</feature>
<dbReference type="CDD" id="cd05233">
    <property type="entry name" value="SDR_c"/>
    <property type="match status" value="1"/>
</dbReference>
<gene>
    <name evidence="6" type="ORF">GCM10017771_22220</name>
</gene>
<dbReference type="GO" id="GO:0016491">
    <property type="term" value="F:oxidoreductase activity"/>
    <property type="evidence" value="ECO:0007669"/>
    <property type="project" value="UniProtKB-KW"/>
</dbReference>
<dbReference type="PRINTS" id="PR00081">
    <property type="entry name" value="GDHRDH"/>
</dbReference>
<dbReference type="PIRSF" id="PIRSF000126">
    <property type="entry name" value="11-beta-HSD1"/>
    <property type="match status" value="1"/>
</dbReference>
<reference evidence="6" key="1">
    <citation type="journal article" date="2014" name="Int. J. Syst. Evol. Microbiol.">
        <title>Complete genome sequence of Corynebacterium casei LMG S-19264T (=DSM 44701T), isolated from a smear-ripened cheese.</title>
        <authorList>
            <consortium name="US DOE Joint Genome Institute (JGI-PGF)"/>
            <person name="Walter F."/>
            <person name="Albersmeier A."/>
            <person name="Kalinowski J."/>
            <person name="Ruckert C."/>
        </authorList>
    </citation>
    <scope>NUCLEOTIDE SEQUENCE</scope>
    <source>
        <strain evidence="6">CGMCC 4.7403</strain>
    </source>
</reference>
<dbReference type="PANTHER" id="PTHR44196:SF2">
    <property type="entry name" value="SHORT-CHAIN DEHYDROGENASE-RELATED"/>
    <property type="match status" value="1"/>
</dbReference>
<feature type="region of interest" description="Disordered" evidence="4">
    <location>
        <begin position="1"/>
        <end position="21"/>
    </location>
</feature>
<keyword evidence="2" id="KW-0560">Oxidoreductase</keyword>
<proteinExistence type="inferred from homology"/>
<sequence>MSRCGSAVQDPERGPVQQADLHGPGPYAYAMTTALITGSTAGIGAAFARRLAADGHDLVLVARDTKRLREQATELHDRHGIEAEVLTADLATDDGIEAVAARLGDRKNPVDLLVNNAGFGNKGHFLDVSMADELKMLKVHCEAVLRLTSAATEAMRERGRGGVVNVASVAAFVPRGTYGASKAWVVQFTQGAARDLNGSGVRLMALCPGFVRTEFHQRAGMGTDNIPGWMWLDADKLVTAALADMSRGKTVSIPDPRYKALMGVVKVVPRGLLGGISSKTGRKYGPQ</sequence>
<accession>A0A919GJY3</accession>
<dbReference type="InterPro" id="IPR057326">
    <property type="entry name" value="KR_dom"/>
</dbReference>
<dbReference type="SUPFAM" id="SSF51735">
    <property type="entry name" value="NAD(P)-binding Rossmann-fold domains"/>
    <property type="match status" value="1"/>
</dbReference>
<dbReference type="PRINTS" id="PR00080">
    <property type="entry name" value="SDRFAMILY"/>
</dbReference>
<evidence type="ECO:0000313" key="7">
    <source>
        <dbReference type="Proteomes" id="UP000603227"/>
    </source>
</evidence>
<evidence type="ECO:0000259" key="5">
    <source>
        <dbReference type="SMART" id="SM00822"/>
    </source>
</evidence>
<comment type="similarity">
    <text evidence="1 3">Belongs to the short-chain dehydrogenases/reductases (SDR) family.</text>
</comment>
<evidence type="ECO:0000313" key="6">
    <source>
        <dbReference type="EMBL" id="GHH86195.1"/>
    </source>
</evidence>
<name>A0A919GJY3_9ACTN</name>
<protein>
    <submittedName>
        <fullName evidence="6">Dehydrogenase</fullName>
    </submittedName>
</protein>
<dbReference type="Gene3D" id="3.40.50.720">
    <property type="entry name" value="NAD(P)-binding Rossmann-like Domain"/>
    <property type="match status" value="1"/>
</dbReference>
<organism evidence="6 7">
    <name type="scientific">Streptomyces capitiformicae</name>
    <dbReference type="NCBI Taxonomy" id="2014920"/>
    <lineage>
        <taxon>Bacteria</taxon>
        <taxon>Bacillati</taxon>
        <taxon>Actinomycetota</taxon>
        <taxon>Actinomycetes</taxon>
        <taxon>Kitasatosporales</taxon>
        <taxon>Streptomycetaceae</taxon>
        <taxon>Streptomyces</taxon>
    </lineage>
</organism>
<dbReference type="InterPro" id="IPR036291">
    <property type="entry name" value="NAD(P)-bd_dom_sf"/>
</dbReference>
<comment type="caution">
    <text evidence="6">The sequence shown here is derived from an EMBL/GenBank/DDBJ whole genome shotgun (WGS) entry which is preliminary data.</text>
</comment>
<evidence type="ECO:0000256" key="2">
    <source>
        <dbReference type="ARBA" id="ARBA00023002"/>
    </source>
</evidence>
<dbReference type="EMBL" id="BNAT01000006">
    <property type="protein sequence ID" value="GHH86195.1"/>
    <property type="molecule type" value="Genomic_DNA"/>
</dbReference>
<dbReference type="SMART" id="SM00822">
    <property type="entry name" value="PKS_KR"/>
    <property type="match status" value="1"/>
</dbReference>
<evidence type="ECO:0000256" key="3">
    <source>
        <dbReference type="RuleBase" id="RU000363"/>
    </source>
</evidence>
<dbReference type="PANTHER" id="PTHR44196">
    <property type="entry name" value="DEHYDROGENASE/REDUCTASE SDR FAMILY MEMBER 7B"/>
    <property type="match status" value="1"/>
</dbReference>
<dbReference type="Proteomes" id="UP000603227">
    <property type="component" value="Unassembled WGS sequence"/>
</dbReference>
<dbReference type="GO" id="GO:0016020">
    <property type="term" value="C:membrane"/>
    <property type="evidence" value="ECO:0007669"/>
    <property type="project" value="TreeGrafter"/>
</dbReference>
<dbReference type="Pfam" id="PF00106">
    <property type="entry name" value="adh_short"/>
    <property type="match status" value="1"/>
</dbReference>
<keyword evidence="7" id="KW-1185">Reference proteome</keyword>
<evidence type="ECO:0000256" key="4">
    <source>
        <dbReference type="SAM" id="MobiDB-lite"/>
    </source>
</evidence>
<reference evidence="6" key="2">
    <citation type="submission" date="2020-09" db="EMBL/GenBank/DDBJ databases">
        <authorList>
            <person name="Sun Q."/>
            <person name="Zhou Y."/>
        </authorList>
    </citation>
    <scope>NUCLEOTIDE SEQUENCE</scope>
    <source>
        <strain evidence="6">CGMCC 4.7403</strain>
    </source>
</reference>
<dbReference type="InterPro" id="IPR002347">
    <property type="entry name" value="SDR_fam"/>
</dbReference>